<reference evidence="1 2" key="1">
    <citation type="journal article" date="2018" name="Nat. Ecol. Evol.">
        <title>Pezizomycetes genomes reveal the molecular basis of ectomycorrhizal truffle lifestyle.</title>
        <authorList>
            <person name="Murat C."/>
            <person name="Payen T."/>
            <person name="Noel B."/>
            <person name="Kuo A."/>
            <person name="Morin E."/>
            <person name="Chen J."/>
            <person name="Kohler A."/>
            <person name="Krizsan K."/>
            <person name="Balestrini R."/>
            <person name="Da Silva C."/>
            <person name="Montanini B."/>
            <person name="Hainaut M."/>
            <person name="Levati E."/>
            <person name="Barry K.W."/>
            <person name="Belfiori B."/>
            <person name="Cichocki N."/>
            <person name="Clum A."/>
            <person name="Dockter R.B."/>
            <person name="Fauchery L."/>
            <person name="Guy J."/>
            <person name="Iotti M."/>
            <person name="Le Tacon F."/>
            <person name="Lindquist E.A."/>
            <person name="Lipzen A."/>
            <person name="Malagnac F."/>
            <person name="Mello A."/>
            <person name="Molinier V."/>
            <person name="Miyauchi S."/>
            <person name="Poulain J."/>
            <person name="Riccioni C."/>
            <person name="Rubini A."/>
            <person name="Sitrit Y."/>
            <person name="Splivallo R."/>
            <person name="Traeger S."/>
            <person name="Wang M."/>
            <person name="Zifcakova L."/>
            <person name="Wipf D."/>
            <person name="Zambonelli A."/>
            <person name="Paolocci F."/>
            <person name="Nowrousian M."/>
            <person name="Ottonello S."/>
            <person name="Baldrian P."/>
            <person name="Spatafora J.W."/>
            <person name="Henrissat B."/>
            <person name="Nagy L.G."/>
            <person name="Aury J.M."/>
            <person name="Wincker P."/>
            <person name="Grigoriev I.V."/>
            <person name="Bonfante P."/>
            <person name="Martin F.M."/>
        </authorList>
    </citation>
    <scope>NUCLEOTIDE SEQUENCE [LARGE SCALE GENOMIC DNA]</scope>
    <source>
        <strain evidence="1 2">RN42</strain>
    </source>
</reference>
<sequence length="621" mass="71601">MSKPSFQSLPYDIHTTISPFLSVETVEALLQTSTTLRSLYDPIANCNKQYFLKLAEQIVLHTLGRGNVHVPDSQVDLDSLYRLLIWRGVEWIKQIALAMISSGEWIQQQYRFFRAGTGARAIAPGTSQSSNEELILVQNLVRMELITTVFYLLDSGPFPTEPYSVRFGKDEDEVLEVLNFILTTPLFGDGSVWDDGRGRWWIEKDAATGEERTKTENQRPISNWNESQFPNHLKHLLYLGHSVDDNDKFVETIRASGHVKAFQMVLSYIHTPDWLVTHRPSQCAGPEFFEGACLHGNSGFARYLLDVFTGQMKRYRNRVDINSAIPEGMVGHWVSADVVAEIAVDLPARYSSGGTHRSQFRLTKYEDKEDLPPPRNAKAATRTWMRWRMEAAQHSLEQTRANPQTKLESWNERFAALLDRKLDILDLLRYCDQEEWKFPRIFFRTLFKPDLFTQMYDFRHYTDYPKHILPQKSDSDLHHWLYIEGILRKLLVEYKVDPNISLTEKAEDFWSPHYDENEIFPSVGNSALGRVMFWIFECGRSREEEGHGVGLEKAMKVAIGRVLRLLDDFGAVLEIEEADAGTWSMLEGELKKYWGETEWENDVAPLVNTKITSPTVEEECP</sequence>
<gene>
    <name evidence="1" type="ORF">BJ508DRAFT_379121</name>
</gene>
<dbReference type="EMBL" id="ML119732">
    <property type="protein sequence ID" value="RPA77100.1"/>
    <property type="molecule type" value="Genomic_DNA"/>
</dbReference>
<organism evidence="1 2">
    <name type="scientific">Ascobolus immersus RN42</name>
    <dbReference type="NCBI Taxonomy" id="1160509"/>
    <lineage>
        <taxon>Eukaryota</taxon>
        <taxon>Fungi</taxon>
        <taxon>Dikarya</taxon>
        <taxon>Ascomycota</taxon>
        <taxon>Pezizomycotina</taxon>
        <taxon>Pezizomycetes</taxon>
        <taxon>Pezizales</taxon>
        <taxon>Ascobolaceae</taxon>
        <taxon>Ascobolus</taxon>
    </lineage>
</organism>
<proteinExistence type="predicted"/>
<evidence type="ECO:0008006" key="3">
    <source>
        <dbReference type="Google" id="ProtNLM"/>
    </source>
</evidence>
<dbReference type="Proteomes" id="UP000275078">
    <property type="component" value="Unassembled WGS sequence"/>
</dbReference>
<name>A0A3N4HZ16_ASCIM</name>
<dbReference type="AlphaFoldDB" id="A0A3N4HZ16"/>
<accession>A0A3N4HZ16</accession>
<keyword evidence="2" id="KW-1185">Reference proteome</keyword>
<evidence type="ECO:0000313" key="1">
    <source>
        <dbReference type="EMBL" id="RPA77100.1"/>
    </source>
</evidence>
<protein>
    <recommendedName>
        <fullName evidence="3">F-box domain-containing protein</fullName>
    </recommendedName>
</protein>
<evidence type="ECO:0000313" key="2">
    <source>
        <dbReference type="Proteomes" id="UP000275078"/>
    </source>
</evidence>